<evidence type="ECO:0000313" key="2">
    <source>
        <dbReference type="Proteomes" id="UP000614216"/>
    </source>
</evidence>
<organism evidence="1 2">
    <name type="scientific">Fulvivirga marina</name>
    <dbReference type="NCBI Taxonomy" id="2494733"/>
    <lineage>
        <taxon>Bacteria</taxon>
        <taxon>Pseudomonadati</taxon>
        <taxon>Bacteroidota</taxon>
        <taxon>Cytophagia</taxon>
        <taxon>Cytophagales</taxon>
        <taxon>Fulvivirgaceae</taxon>
        <taxon>Fulvivirga</taxon>
    </lineage>
</organism>
<reference evidence="1" key="1">
    <citation type="submission" date="2021-01" db="EMBL/GenBank/DDBJ databases">
        <title>Fulvivirga kasyanovii gen. nov., sp nov., a novel member of the phylum Bacteroidetes isolated from seawater in a mussel farm.</title>
        <authorList>
            <person name="Zhao L.-H."/>
            <person name="Wang Z.-J."/>
        </authorList>
    </citation>
    <scope>NUCLEOTIDE SEQUENCE</scope>
    <source>
        <strain evidence="1">29W222</strain>
    </source>
</reference>
<keyword evidence="2" id="KW-1185">Reference proteome</keyword>
<dbReference type="EMBL" id="JAEUGD010000064">
    <property type="protein sequence ID" value="MBL6448576.1"/>
    <property type="molecule type" value="Genomic_DNA"/>
</dbReference>
<proteinExistence type="predicted"/>
<accession>A0A937KCX3</accession>
<evidence type="ECO:0000313" key="1">
    <source>
        <dbReference type="EMBL" id="MBL6448576.1"/>
    </source>
</evidence>
<dbReference type="AlphaFoldDB" id="A0A937KCX3"/>
<protein>
    <submittedName>
        <fullName evidence="1">Uncharacterized protein</fullName>
    </submittedName>
</protein>
<dbReference type="RefSeq" id="WP_202858111.1">
    <property type="nucleotide sequence ID" value="NZ_JAEUGD010000064.1"/>
</dbReference>
<name>A0A937KCX3_9BACT</name>
<dbReference type="Proteomes" id="UP000614216">
    <property type="component" value="Unassembled WGS sequence"/>
</dbReference>
<sequence length="196" mass="22766">MINKLLLSLISFLYKLTYEGVYLDGVNKKMIRPVPKLIIDGKQYYEFVQPADIPQNRFVHYLDFRDESQMGMDRTTLNKYFSAIKEANDSGEVSRVGSLVYMAQSSINDCTPIEVLYNMASLMYFDKDEDISCYDLDYNQDKITKFKSLPDKSFFLKTLLEQSLKITGKSLPKNIDQYLKLSMVKLRAYNQTLYGV</sequence>
<gene>
    <name evidence="1" type="ORF">JMN32_19855</name>
</gene>
<comment type="caution">
    <text evidence="1">The sequence shown here is derived from an EMBL/GenBank/DDBJ whole genome shotgun (WGS) entry which is preliminary data.</text>
</comment>